<dbReference type="Proteomes" id="UP000784294">
    <property type="component" value="Unassembled WGS sequence"/>
</dbReference>
<gene>
    <name evidence="2" type="ORF">PXEA_LOCUS1215</name>
</gene>
<feature type="compositionally biased region" description="Basic and acidic residues" evidence="1">
    <location>
        <begin position="231"/>
        <end position="249"/>
    </location>
</feature>
<feature type="region of interest" description="Disordered" evidence="1">
    <location>
        <begin position="231"/>
        <end position="253"/>
    </location>
</feature>
<accession>A0A448WBM5</accession>
<proteinExistence type="predicted"/>
<reference evidence="2" key="1">
    <citation type="submission" date="2018-11" db="EMBL/GenBank/DDBJ databases">
        <authorList>
            <consortium name="Pathogen Informatics"/>
        </authorList>
    </citation>
    <scope>NUCLEOTIDE SEQUENCE</scope>
</reference>
<evidence type="ECO:0000313" key="3">
    <source>
        <dbReference type="Proteomes" id="UP000784294"/>
    </source>
</evidence>
<keyword evidence="3" id="KW-1185">Reference proteome</keyword>
<dbReference type="AlphaFoldDB" id="A0A448WBM5"/>
<comment type="caution">
    <text evidence="2">The sequence shown here is derived from an EMBL/GenBank/DDBJ whole genome shotgun (WGS) entry which is preliminary data.</text>
</comment>
<organism evidence="2 3">
    <name type="scientific">Protopolystoma xenopodis</name>
    <dbReference type="NCBI Taxonomy" id="117903"/>
    <lineage>
        <taxon>Eukaryota</taxon>
        <taxon>Metazoa</taxon>
        <taxon>Spiralia</taxon>
        <taxon>Lophotrochozoa</taxon>
        <taxon>Platyhelminthes</taxon>
        <taxon>Monogenea</taxon>
        <taxon>Polyopisthocotylea</taxon>
        <taxon>Polystomatidea</taxon>
        <taxon>Polystomatidae</taxon>
        <taxon>Protopolystoma</taxon>
    </lineage>
</organism>
<evidence type="ECO:0000256" key="1">
    <source>
        <dbReference type="SAM" id="MobiDB-lite"/>
    </source>
</evidence>
<name>A0A448WBM5_9PLAT</name>
<dbReference type="EMBL" id="CAAALY010002451">
    <property type="protein sequence ID" value="VEL07775.1"/>
    <property type="molecule type" value="Genomic_DNA"/>
</dbReference>
<protein>
    <submittedName>
        <fullName evidence="2">Uncharacterized protein</fullName>
    </submittedName>
</protein>
<evidence type="ECO:0000313" key="2">
    <source>
        <dbReference type="EMBL" id="VEL07775.1"/>
    </source>
</evidence>
<sequence>MGNGLNNVNMAPALVLGLPIPSSSSLYKKPCIGQLQVACGSSHSVAWFMPDSSHEFFINSPTVLMAAHLSARDLRRGNRFSSCISMASFRLQQIHSFGGLINSAVKSAFPNCPRGFIGELYAEKAIEKARRKDEFGSYNAPGSGDIFGFRPVPFLTSKQDPIGYQCIELLQNHASEDPDCLLTNLERVSSKLSTTSSAPVRQASILSSLRHPFTSGSSSLTTHTLRGANKEMGWRGEDQPNVRKNENDKATTASNSDEVFASVSFVDEDILSLPFDNILVSLGSPGMAGELGMTKAYISAHQEV</sequence>